<evidence type="ECO:0000313" key="2">
    <source>
        <dbReference type="Proteomes" id="UP001054837"/>
    </source>
</evidence>
<comment type="caution">
    <text evidence="1">The sequence shown here is derived from an EMBL/GenBank/DDBJ whole genome shotgun (WGS) entry which is preliminary data.</text>
</comment>
<protein>
    <recommendedName>
        <fullName evidence="3">DDE-1 domain-containing protein</fullName>
    </recommendedName>
</protein>
<sequence length="129" mass="14588">MFPRSPSNQNLSQPFPSSERPYAPRCLLTVSRNRNYTDLRSLLQHGVVSPAVNFTEALYSESKLNIHAVVPTITRHCIPLYGVSLSMHIVFPNPFIVHNESLLLIILDAFSNHLVCALHIRFRTLFCSA</sequence>
<dbReference type="AlphaFoldDB" id="A0AAV4TLP2"/>
<evidence type="ECO:0000313" key="1">
    <source>
        <dbReference type="EMBL" id="GIY45672.1"/>
    </source>
</evidence>
<dbReference type="EMBL" id="BPLQ01009653">
    <property type="protein sequence ID" value="GIY45672.1"/>
    <property type="molecule type" value="Genomic_DNA"/>
</dbReference>
<organism evidence="1 2">
    <name type="scientific">Caerostris darwini</name>
    <dbReference type="NCBI Taxonomy" id="1538125"/>
    <lineage>
        <taxon>Eukaryota</taxon>
        <taxon>Metazoa</taxon>
        <taxon>Ecdysozoa</taxon>
        <taxon>Arthropoda</taxon>
        <taxon>Chelicerata</taxon>
        <taxon>Arachnida</taxon>
        <taxon>Araneae</taxon>
        <taxon>Araneomorphae</taxon>
        <taxon>Entelegynae</taxon>
        <taxon>Araneoidea</taxon>
        <taxon>Araneidae</taxon>
        <taxon>Caerostris</taxon>
    </lineage>
</organism>
<reference evidence="1 2" key="1">
    <citation type="submission" date="2021-06" db="EMBL/GenBank/DDBJ databases">
        <title>Caerostris darwini draft genome.</title>
        <authorList>
            <person name="Kono N."/>
            <person name="Arakawa K."/>
        </authorList>
    </citation>
    <scope>NUCLEOTIDE SEQUENCE [LARGE SCALE GENOMIC DNA]</scope>
</reference>
<keyword evidence="2" id="KW-1185">Reference proteome</keyword>
<proteinExistence type="predicted"/>
<gene>
    <name evidence="1" type="ORF">CDAR_576631</name>
</gene>
<name>A0AAV4TLP2_9ARAC</name>
<accession>A0AAV4TLP2</accession>
<dbReference type="Proteomes" id="UP001054837">
    <property type="component" value="Unassembled WGS sequence"/>
</dbReference>
<evidence type="ECO:0008006" key="3">
    <source>
        <dbReference type="Google" id="ProtNLM"/>
    </source>
</evidence>